<gene>
    <name evidence="1" type="ORF">TrLO_g14187</name>
</gene>
<keyword evidence="2" id="KW-1185">Reference proteome</keyword>
<dbReference type="EMBL" id="BRXW01000703">
    <property type="protein sequence ID" value="GMH74874.1"/>
    <property type="molecule type" value="Genomic_DNA"/>
</dbReference>
<name>A0A9W7AUZ9_9STRA</name>
<dbReference type="Proteomes" id="UP001165122">
    <property type="component" value="Unassembled WGS sequence"/>
</dbReference>
<protein>
    <submittedName>
        <fullName evidence="1">Uncharacterized protein</fullName>
    </submittedName>
</protein>
<dbReference type="AlphaFoldDB" id="A0A9W7AUZ9"/>
<reference evidence="2" key="1">
    <citation type="journal article" date="2023" name="Commun. Biol.">
        <title>Genome analysis of Parmales, the sister group of diatoms, reveals the evolutionary specialization of diatoms from phago-mixotrophs to photoautotrophs.</title>
        <authorList>
            <person name="Ban H."/>
            <person name="Sato S."/>
            <person name="Yoshikawa S."/>
            <person name="Yamada K."/>
            <person name="Nakamura Y."/>
            <person name="Ichinomiya M."/>
            <person name="Sato N."/>
            <person name="Blanc-Mathieu R."/>
            <person name="Endo H."/>
            <person name="Kuwata A."/>
            <person name="Ogata H."/>
        </authorList>
    </citation>
    <scope>NUCLEOTIDE SEQUENCE [LARGE SCALE GENOMIC DNA]</scope>
    <source>
        <strain evidence="2">NIES 3700</strain>
    </source>
</reference>
<comment type="caution">
    <text evidence="1">The sequence shown here is derived from an EMBL/GenBank/DDBJ whole genome shotgun (WGS) entry which is preliminary data.</text>
</comment>
<proteinExistence type="predicted"/>
<evidence type="ECO:0000313" key="2">
    <source>
        <dbReference type="Proteomes" id="UP001165122"/>
    </source>
</evidence>
<accession>A0A9W7AUZ9</accession>
<sequence length="298" mass="32959">MNPCVKRPSSFIPPPSPAVKRFALRRLEREHQKIIIDPPNRPPPLPPQAPISLIDLVESKKFMMYRLAMSRKSTTASSLLQLSRDGLSLPEILIKSSPQDLPPLLTLASTLQILPSLTTPSLLQTSITFGTIEICESLVKFYSPLILFSLTSPNPETLEWLTSKKTHFKHLKNTIDMRTLILLNLSVPSSSFTSAYVNKVMKIDSEIKKRVVMYVGGKLEEGGERSMRNVVELGRVSEKVERLKSILALGNFGTPPSPIIGKPGKTIKMKEDLVVTPKVGRELFIGKKSFKGFGGGGT</sequence>
<dbReference type="OrthoDB" id="10577806at2759"/>
<organism evidence="1 2">
    <name type="scientific">Triparma laevis f. longispina</name>
    <dbReference type="NCBI Taxonomy" id="1714387"/>
    <lineage>
        <taxon>Eukaryota</taxon>
        <taxon>Sar</taxon>
        <taxon>Stramenopiles</taxon>
        <taxon>Ochrophyta</taxon>
        <taxon>Bolidophyceae</taxon>
        <taxon>Parmales</taxon>
        <taxon>Triparmaceae</taxon>
        <taxon>Triparma</taxon>
    </lineage>
</organism>
<evidence type="ECO:0000313" key="1">
    <source>
        <dbReference type="EMBL" id="GMH74874.1"/>
    </source>
</evidence>